<dbReference type="GO" id="GO:0006270">
    <property type="term" value="P:DNA replication initiation"/>
    <property type="evidence" value="ECO:0007669"/>
    <property type="project" value="InterPro"/>
</dbReference>
<gene>
    <name evidence="3" type="ORF">LTR36_000913</name>
</gene>
<reference evidence="3 4" key="1">
    <citation type="submission" date="2021-11" db="EMBL/GenBank/DDBJ databases">
        <title>Black yeast isolated from Biological Soil Crust.</title>
        <authorList>
            <person name="Kurbessoian T."/>
        </authorList>
    </citation>
    <scope>NUCLEOTIDE SEQUENCE [LARGE SCALE GENOMIC DNA]</scope>
    <source>
        <strain evidence="3 4">CCFEE 5522</strain>
    </source>
</reference>
<dbReference type="Proteomes" id="UP001324427">
    <property type="component" value="Unassembled WGS sequence"/>
</dbReference>
<dbReference type="PANTHER" id="PTHR28067:SF1">
    <property type="entry name" value="DNA REPLICATION REGULATOR SLD3"/>
    <property type="match status" value="1"/>
</dbReference>
<dbReference type="InterPro" id="IPR013948">
    <property type="entry name" value="DNA_replication_reg_Sld3_C"/>
</dbReference>
<feature type="region of interest" description="Disordered" evidence="1">
    <location>
        <begin position="588"/>
        <end position="615"/>
    </location>
</feature>
<evidence type="ECO:0000256" key="1">
    <source>
        <dbReference type="SAM" id="MobiDB-lite"/>
    </source>
</evidence>
<protein>
    <recommendedName>
        <fullName evidence="2">DNA replication regulator Sld3 C-terminal domain-containing protein</fullName>
    </recommendedName>
</protein>
<keyword evidence="4" id="KW-1185">Reference proteome</keyword>
<evidence type="ECO:0000313" key="3">
    <source>
        <dbReference type="EMBL" id="KAK4547258.1"/>
    </source>
</evidence>
<dbReference type="Pfam" id="PF08639">
    <property type="entry name" value="Sld3_STD"/>
    <property type="match status" value="1"/>
</dbReference>
<organism evidence="3 4">
    <name type="scientific">Oleoguttula mirabilis</name>
    <dbReference type="NCBI Taxonomy" id="1507867"/>
    <lineage>
        <taxon>Eukaryota</taxon>
        <taxon>Fungi</taxon>
        <taxon>Dikarya</taxon>
        <taxon>Ascomycota</taxon>
        <taxon>Pezizomycotina</taxon>
        <taxon>Dothideomycetes</taxon>
        <taxon>Dothideomycetidae</taxon>
        <taxon>Mycosphaerellales</taxon>
        <taxon>Teratosphaeriaceae</taxon>
        <taxon>Oleoguttula</taxon>
    </lineage>
</organism>
<dbReference type="EMBL" id="JAVFHQ010000011">
    <property type="protein sequence ID" value="KAK4547258.1"/>
    <property type="molecule type" value="Genomic_DNA"/>
</dbReference>
<dbReference type="AlphaFoldDB" id="A0AAV9JRW1"/>
<name>A0AAV9JRW1_9PEZI</name>
<evidence type="ECO:0000259" key="2">
    <source>
        <dbReference type="Pfam" id="PF08639"/>
    </source>
</evidence>
<feature type="region of interest" description="Disordered" evidence="1">
    <location>
        <begin position="248"/>
        <end position="268"/>
    </location>
</feature>
<comment type="caution">
    <text evidence="3">The sequence shown here is derived from an EMBL/GenBank/DDBJ whole genome shotgun (WGS) entry which is preliminary data.</text>
</comment>
<dbReference type="GO" id="GO:0031261">
    <property type="term" value="C:DNA replication preinitiation complex"/>
    <property type="evidence" value="ECO:0007669"/>
    <property type="project" value="TreeGrafter"/>
</dbReference>
<dbReference type="InterPro" id="IPR042511">
    <property type="entry name" value="Sld3"/>
</dbReference>
<evidence type="ECO:0000313" key="4">
    <source>
        <dbReference type="Proteomes" id="UP001324427"/>
    </source>
</evidence>
<accession>A0AAV9JRW1</accession>
<feature type="region of interest" description="Disordered" evidence="1">
    <location>
        <begin position="343"/>
        <end position="383"/>
    </location>
</feature>
<feature type="domain" description="DNA replication regulator Sld3 C-terminal" evidence="2">
    <location>
        <begin position="66"/>
        <end position="617"/>
    </location>
</feature>
<proteinExistence type="predicted"/>
<sequence length="742" mass="79945">MPTPQPLEGDVEDKIPRLALKSVVRTAYTSDPTGQPQADFTGALAQTRPDPAMTEATPAAPLTAQDVLQDLAKHYLDALYLSRTSLAYFTKGPLSRARAALVGSVEPGGLQASELVAFLREAILTASVMDKKYRDGIASIVMELPAPGLETPEQPTKAKKKRKWKSKRDKAGFYTEEKDHVGKWWRLDDLTGGACSSAETADTVLKRRTPRLRSRETYLQITLALEVLALESSLLQVDQVQLPTTSGLVESQAPETQGDESQALAEGKKMKTKKLQDLPALLETLIERLCIWHSLESSSPAKAGGAYGDNNADGGKDELKSFCIEVIIPFYMTRIPQHAATVNKKLGGPSAPTPAKRKSASSRKPGEPAVRQAPDRKPRKPLARVASEALNHGSRAMPSLHRAATDTDALLAHIKREASETPAMLNAIPQAKLPQPRKRTSLMHSMSFNKQREVDLSANSRTTEEKLRKNAELQGMVQDAITTLKKPNRALAVKEVAENADLSFAKATATARIRPTGAGGAQRAKLAAAAAAGQGVHVTATPKHGRIIRSTPGRASHAADLQLQKISSSATTHVPSSSARLIAQPSYEAPPSITEVPQTGHRPRHSALAGVEETPSRGFAKFMSPGLARLPGTLESPITARRAQREASYHAELGVVGDSPMVSRRTPVIEQTSVRPIRNLSLVASPALPAALVAASPNLLRAEAPRLCDDEEGYDAADFGKQRKKGSVYDALGWEDEYEELA</sequence>
<dbReference type="PANTHER" id="PTHR28067">
    <property type="entry name" value="DNA REPLICATION REGULATOR SLD3"/>
    <property type="match status" value="1"/>
</dbReference>
<dbReference type="Gene3D" id="1.20.58.2130">
    <property type="match status" value="1"/>
</dbReference>